<accession>A0A2T4UGH9</accession>
<evidence type="ECO:0000256" key="3">
    <source>
        <dbReference type="ARBA" id="ARBA00023163"/>
    </source>
</evidence>
<dbReference type="PANTHER" id="PTHR30055">
    <property type="entry name" value="HTH-TYPE TRANSCRIPTIONAL REGULATOR RUTR"/>
    <property type="match status" value="1"/>
</dbReference>
<proteinExistence type="predicted"/>
<dbReference type="InterPro" id="IPR009057">
    <property type="entry name" value="Homeodomain-like_sf"/>
</dbReference>
<dbReference type="InterPro" id="IPR050109">
    <property type="entry name" value="HTH-type_TetR-like_transc_reg"/>
</dbReference>
<evidence type="ECO:0000259" key="5">
    <source>
        <dbReference type="PROSITE" id="PS50977"/>
    </source>
</evidence>
<dbReference type="PANTHER" id="PTHR30055:SF174">
    <property type="entry name" value="TRANSCRIPTIONAL REGULATORY PROTEIN (PROBABLY TETR-FAMILY)-RELATED"/>
    <property type="match status" value="1"/>
</dbReference>
<dbReference type="GO" id="GO:0000976">
    <property type="term" value="F:transcription cis-regulatory region binding"/>
    <property type="evidence" value="ECO:0007669"/>
    <property type="project" value="TreeGrafter"/>
</dbReference>
<evidence type="ECO:0000256" key="2">
    <source>
        <dbReference type="ARBA" id="ARBA00023125"/>
    </source>
</evidence>
<dbReference type="InterPro" id="IPR001647">
    <property type="entry name" value="HTH_TetR"/>
</dbReference>
<dbReference type="RefSeq" id="WP_107566753.1">
    <property type="nucleotide sequence ID" value="NZ_PYYB01000001.1"/>
</dbReference>
<dbReference type="Pfam" id="PF00440">
    <property type="entry name" value="TetR_N"/>
    <property type="match status" value="1"/>
</dbReference>
<feature type="DNA-binding region" description="H-T-H motif" evidence="4">
    <location>
        <begin position="39"/>
        <end position="58"/>
    </location>
</feature>
<dbReference type="SUPFAM" id="SSF46689">
    <property type="entry name" value="Homeodomain-like"/>
    <property type="match status" value="1"/>
</dbReference>
<gene>
    <name evidence="6" type="ORF">C7Y72_00945</name>
</gene>
<reference evidence="6 7" key="1">
    <citation type="submission" date="2018-03" db="EMBL/GenBank/DDBJ databases">
        <title>Aquarubrobacter algicola gen. nov., sp. nov., a novel actinobacterium isolated from shallow eutrophic lake during the end of cyanobacterial harmful algal blooms.</title>
        <authorList>
            <person name="Chun S.J."/>
        </authorList>
    </citation>
    <scope>NUCLEOTIDE SEQUENCE [LARGE SCALE GENOMIC DNA]</scope>
    <source>
        <strain evidence="6 7">Seoho-28</strain>
    </source>
</reference>
<dbReference type="Proteomes" id="UP000240739">
    <property type="component" value="Unassembled WGS sequence"/>
</dbReference>
<organism evidence="6 7">
    <name type="scientific">Paraconexibacter algicola</name>
    <dbReference type="NCBI Taxonomy" id="2133960"/>
    <lineage>
        <taxon>Bacteria</taxon>
        <taxon>Bacillati</taxon>
        <taxon>Actinomycetota</taxon>
        <taxon>Thermoleophilia</taxon>
        <taxon>Solirubrobacterales</taxon>
        <taxon>Paraconexibacteraceae</taxon>
        <taxon>Paraconexibacter</taxon>
    </lineage>
</organism>
<dbReference type="InterPro" id="IPR054129">
    <property type="entry name" value="DesT_TetR_C"/>
</dbReference>
<feature type="domain" description="HTH tetR-type" evidence="5">
    <location>
        <begin position="16"/>
        <end position="76"/>
    </location>
</feature>
<protein>
    <submittedName>
        <fullName evidence="6">TetR/AcrR family transcriptional regulator</fullName>
    </submittedName>
</protein>
<evidence type="ECO:0000313" key="6">
    <source>
        <dbReference type="EMBL" id="PTL58315.1"/>
    </source>
</evidence>
<evidence type="ECO:0000313" key="7">
    <source>
        <dbReference type="Proteomes" id="UP000240739"/>
    </source>
</evidence>
<keyword evidence="3" id="KW-0804">Transcription</keyword>
<keyword evidence="7" id="KW-1185">Reference proteome</keyword>
<sequence>MGSPSSTPRWTRLEHDERREQILACARRLFRDRHYSAVSTTEIAAEAGVARGLLHHYFGTKRDLYAEVVRTMVRLPPPLPGDDVRQRPIPDILDATIHGWLTMVSRNRETWFAAVGAEGLGPDPEIERILEEAREGIVDRWIEILAARHPDAPQDVVAPARAAIRSHIALAESATREWLVRGRLSREQTHTLIVRTMLALLEDVIPAIATPLTDPEGA</sequence>
<evidence type="ECO:0000256" key="4">
    <source>
        <dbReference type="PROSITE-ProRule" id="PRU00335"/>
    </source>
</evidence>
<dbReference type="OrthoDB" id="8479950at2"/>
<comment type="caution">
    <text evidence="6">The sequence shown here is derived from an EMBL/GenBank/DDBJ whole genome shotgun (WGS) entry which is preliminary data.</text>
</comment>
<dbReference type="GO" id="GO:0003700">
    <property type="term" value="F:DNA-binding transcription factor activity"/>
    <property type="evidence" value="ECO:0007669"/>
    <property type="project" value="TreeGrafter"/>
</dbReference>
<name>A0A2T4UGH9_9ACTN</name>
<dbReference type="EMBL" id="PYYB01000001">
    <property type="protein sequence ID" value="PTL58315.1"/>
    <property type="molecule type" value="Genomic_DNA"/>
</dbReference>
<dbReference type="PROSITE" id="PS50977">
    <property type="entry name" value="HTH_TETR_2"/>
    <property type="match status" value="1"/>
</dbReference>
<dbReference type="PRINTS" id="PR00455">
    <property type="entry name" value="HTHTETR"/>
</dbReference>
<dbReference type="Gene3D" id="1.10.357.10">
    <property type="entry name" value="Tetracycline Repressor, domain 2"/>
    <property type="match status" value="1"/>
</dbReference>
<evidence type="ECO:0000256" key="1">
    <source>
        <dbReference type="ARBA" id="ARBA00023015"/>
    </source>
</evidence>
<dbReference type="AlphaFoldDB" id="A0A2T4UGH9"/>
<keyword evidence="2 4" id="KW-0238">DNA-binding</keyword>
<dbReference type="Pfam" id="PF21943">
    <property type="entry name" value="TetR_C_46"/>
    <property type="match status" value="1"/>
</dbReference>
<keyword evidence="1" id="KW-0805">Transcription regulation</keyword>